<dbReference type="Proteomes" id="UP000030645">
    <property type="component" value="Unassembled WGS sequence"/>
</dbReference>
<evidence type="ECO:0000313" key="2">
    <source>
        <dbReference type="Proteomes" id="UP000030645"/>
    </source>
</evidence>
<sequence length="117" mass="13580">MCYEVKCEACGKTTWGGCGRHVRSVHKRIPQDQRCLCRDWPGVNPSSHASQSSTYFSIHLCLYRMFLYRWFGSGVLKNTKGVGYTPYPHFDITNREVKEMNHTGEREQASSKHFFQV</sequence>
<protein>
    <submittedName>
        <fullName evidence="1">Uncharacterized protein</fullName>
    </submittedName>
</protein>
<dbReference type="PANTHER" id="PTHR34724:SF4">
    <property type="entry name" value="EXPRESSED PROTEIN"/>
    <property type="match status" value="1"/>
</dbReference>
<dbReference type="eggNOG" id="ENOG502S9CU">
    <property type="taxonomic scope" value="Eukaryota"/>
</dbReference>
<dbReference type="PANTHER" id="PTHR34724">
    <property type="entry name" value="OS12G0596101 PROTEIN"/>
    <property type="match status" value="1"/>
</dbReference>
<dbReference type="STRING" id="981085.W9RB83"/>
<gene>
    <name evidence="1" type="ORF">L484_020109</name>
</gene>
<dbReference type="AlphaFoldDB" id="W9RB83"/>
<keyword evidence="2" id="KW-1185">Reference proteome</keyword>
<evidence type="ECO:0000313" key="1">
    <source>
        <dbReference type="EMBL" id="EXB80851.1"/>
    </source>
</evidence>
<name>W9RB83_9ROSA</name>
<organism evidence="1 2">
    <name type="scientific">Morus notabilis</name>
    <dbReference type="NCBI Taxonomy" id="981085"/>
    <lineage>
        <taxon>Eukaryota</taxon>
        <taxon>Viridiplantae</taxon>
        <taxon>Streptophyta</taxon>
        <taxon>Embryophyta</taxon>
        <taxon>Tracheophyta</taxon>
        <taxon>Spermatophyta</taxon>
        <taxon>Magnoliopsida</taxon>
        <taxon>eudicotyledons</taxon>
        <taxon>Gunneridae</taxon>
        <taxon>Pentapetalae</taxon>
        <taxon>rosids</taxon>
        <taxon>fabids</taxon>
        <taxon>Rosales</taxon>
        <taxon>Moraceae</taxon>
        <taxon>Moreae</taxon>
        <taxon>Morus</taxon>
    </lineage>
</organism>
<reference evidence="2" key="1">
    <citation type="submission" date="2013-01" db="EMBL/GenBank/DDBJ databases">
        <title>Draft Genome Sequence of a Mulberry Tree, Morus notabilis C.K. Schneid.</title>
        <authorList>
            <person name="He N."/>
            <person name="Zhao S."/>
        </authorList>
    </citation>
    <scope>NUCLEOTIDE SEQUENCE</scope>
</reference>
<proteinExistence type="predicted"/>
<dbReference type="EMBL" id="KE344827">
    <property type="protein sequence ID" value="EXB80851.1"/>
    <property type="molecule type" value="Genomic_DNA"/>
</dbReference>
<accession>W9RB83</accession>